<proteinExistence type="predicted"/>
<keyword evidence="1" id="KW-1133">Transmembrane helix</keyword>
<feature type="transmembrane region" description="Helical" evidence="1">
    <location>
        <begin position="248"/>
        <end position="268"/>
    </location>
</feature>
<name>A0A1A8X6A1_PLAOA</name>
<dbReference type="InterPro" id="IPR008780">
    <property type="entry name" value="Plasmodium_Vir"/>
</dbReference>
<dbReference type="EMBL" id="FLQV01001494">
    <property type="protein sequence ID" value="SBS99743.1"/>
    <property type="molecule type" value="Genomic_DNA"/>
</dbReference>
<organism evidence="2 3">
    <name type="scientific">Plasmodium ovale curtisi</name>
    <dbReference type="NCBI Taxonomy" id="864141"/>
    <lineage>
        <taxon>Eukaryota</taxon>
        <taxon>Sar</taxon>
        <taxon>Alveolata</taxon>
        <taxon>Apicomplexa</taxon>
        <taxon>Aconoidasida</taxon>
        <taxon>Haemosporida</taxon>
        <taxon>Plasmodiidae</taxon>
        <taxon>Plasmodium</taxon>
        <taxon>Plasmodium (Plasmodium)</taxon>
    </lineage>
</organism>
<dbReference type="Pfam" id="PF05795">
    <property type="entry name" value="Plasmodium_Vir"/>
    <property type="match status" value="1"/>
</dbReference>
<accession>A0A1A8X6A1</accession>
<keyword evidence="1" id="KW-0812">Transmembrane</keyword>
<gene>
    <name evidence="2" type="ORF">POVCU1_054770</name>
</gene>
<evidence type="ECO:0000256" key="1">
    <source>
        <dbReference type="SAM" id="Phobius"/>
    </source>
</evidence>
<dbReference type="AlphaFoldDB" id="A0A1A8X6A1"/>
<evidence type="ECO:0000313" key="3">
    <source>
        <dbReference type="Proteomes" id="UP000078546"/>
    </source>
</evidence>
<sequence>MSSCFTKYPLEELYKEFNEDVSETYNSYCSTAYNVDYSYNGIHKICKKLVRNLKKISNNAVRNKSGIDLCSYLNYWVSNEVFQIVPSDKLWQYSIIISRLIQPWNDHNHYLINPITKCDYPSNSRFSNTQNIGKLNELNNYIHNIKYIRNKIKSANRKDKKCYCEYISTYNDPYNDLISICDSDRYRNCNKLFTNSEIYDPKILYSEEKCSESQLSDLKLHQDADQESSRSSEDTVDSKTTGFNSFHIFPICASIIGIFIVSFILYKLTPLRYLLHKRFINRKEIEENMNDEVDTISLESSFADSVINMSKGPIHIAYKQL</sequence>
<reference evidence="3" key="1">
    <citation type="submission" date="2016-05" db="EMBL/GenBank/DDBJ databases">
        <authorList>
            <person name="Naeem Raeece"/>
        </authorList>
    </citation>
    <scope>NUCLEOTIDE SEQUENCE [LARGE SCALE GENOMIC DNA]</scope>
</reference>
<protein>
    <submittedName>
        <fullName evidence="2">PIR Superfamily Protein</fullName>
    </submittedName>
</protein>
<evidence type="ECO:0000313" key="2">
    <source>
        <dbReference type="EMBL" id="SBS99743.1"/>
    </source>
</evidence>
<keyword evidence="1" id="KW-0472">Membrane</keyword>
<dbReference type="Proteomes" id="UP000078546">
    <property type="component" value="Unassembled WGS sequence"/>
</dbReference>